<accession>A0A382JCW2</accession>
<gene>
    <name evidence="1" type="ORF">METZ01_LOCUS261961</name>
</gene>
<sequence length="38" mass="3963">MKSSLLHICYNGAVAQLGERLNGIQEVAGSIPVSSTAF</sequence>
<proteinExistence type="predicted"/>
<dbReference type="AlphaFoldDB" id="A0A382JCW2"/>
<dbReference type="EMBL" id="UINC01073032">
    <property type="protein sequence ID" value="SVC09107.1"/>
    <property type="molecule type" value="Genomic_DNA"/>
</dbReference>
<name>A0A382JCW2_9ZZZZ</name>
<dbReference type="AntiFam" id="ANF00010">
    <property type="entry name" value="tRNA translation"/>
</dbReference>
<evidence type="ECO:0000313" key="1">
    <source>
        <dbReference type="EMBL" id="SVC09107.1"/>
    </source>
</evidence>
<protein>
    <submittedName>
        <fullName evidence="1">Uncharacterized protein</fullName>
    </submittedName>
</protein>
<reference evidence="1" key="1">
    <citation type="submission" date="2018-05" db="EMBL/GenBank/DDBJ databases">
        <authorList>
            <person name="Lanie J.A."/>
            <person name="Ng W.-L."/>
            <person name="Kazmierczak K.M."/>
            <person name="Andrzejewski T.M."/>
            <person name="Davidsen T.M."/>
            <person name="Wayne K.J."/>
            <person name="Tettelin H."/>
            <person name="Glass J.I."/>
            <person name="Rusch D."/>
            <person name="Podicherti R."/>
            <person name="Tsui H.-C.T."/>
            <person name="Winkler M.E."/>
        </authorList>
    </citation>
    <scope>NUCLEOTIDE SEQUENCE</scope>
</reference>
<organism evidence="1">
    <name type="scientific">marine metagenome</name>
    <dbReference type="NCBI Taxonomy" id="408172"/>
    <lineage>
        <taxon>unclassified sequences</taxon>
        <taxon>metagenomes</taxon>
        <taxon>ecological metagenomes</taxon>
    </lineage>
</organism>